<comment type="caution">
    <text evidence="1">The sequence shown here is derived from an EMBL/GenBank/DDBJ whole genome shotgun (WGS) entry which is preliminary data.</text>
</comment>
<name>A0ABR0PN58_GOSAR</name>
<evidence type="ECO:0000313" key="1">
    <source>
        <dbReference type="EMBL" id="KAK5825684.1"/>
    </source>
</evidence>
<accession>A0ABR0PN58</accession>
<evidence type="ECO:0000313" key="2">
    <source>
        <dbReference type="Proteomes" id="UP001358586"/>
    </source>
</evidence>
<keyword evidence="2" id="KW-1185">Reference proteome</keyword>
<gene>
    <name evidence="1" type="ORF">PVK06_020542</name>
</gene>
<dbReference type="EMBL" id="JARKNE010000006">
    <property type="protein sequence ID" value="KAK5825684.1"/>
    <property type="molecule type" value="Genomic_DNA"/>
</dbReference>
<proteinExistence type="predicted"/>
<reference evidence="1 2" key="1">
    <citation type="submission" date="2023-03" db="EMBL/GenBank/DDBJ databases">
        <title>WGS of Gossypium arboreum.</title>
        <authorList>
            <person name="Yu D."/>
        </authorList>
    </citation>
    <scope>NUCLEOTIDE SEQUENCE [LARGE SCALE GENOMIC DNA]</scope>
    <source>
        <tissue evidence="1">Leaf</tissue>
    </source>
</reference>
<sequence>MVVLIEIEGFEVKKILVDNDRVVEVLSWRAYKKMSLKVQPLSATNPLYSFVNHPDEVRQNNLWPRRKAINLDELDVRKEH</sequence>
<organism evidence="1 2">
    <name type="scientific">Gossypium arboreum</name>
    <name type="common">Tree cotton</name>
    <name type="synonym">Gossypium nanking</name>
    <dbReference type="NCBI Taxonomy" id="29729"/>
    <lineage>
        <taxon>Eukaryota</taxon>
        <taxon>Viridiplantae</taxon>
        <taxon>Streptophyta</taxon>
        <taxon>Embryophyta</taxon>
        <taxon>Tracheophyta</taxon>
        <taxon>Spermatophyta</taxon>
        <taxon>Magnoliopsida</taxon>
        <taxon>eudicotyledons</taxon>
        <taxon>Gunneridae</taxon>
        <taxon>Pentapetalae</taxon>
        <taxon>rosids</taxon>
        <taxon>malvids</taxon>
        <taxon>Malvales</taxon>
        <taxon>Malvaceae</taxon>
        <taxon>Malvoideae</taxon>
        <taxon>Gossypium</taxon>
    </lineage>
</organism>
<protein>
    <submittedName>
        <fullName evidence="1">Uncharacterized protein</fullName>
    </submittedName>
</protein>
<dbReference type="Proteomes" id="UP001358586">
    <property type="component" value="Chromosome 6"/>
</dbReference>